<sequence>MQRQYSGTAGRVENCQIGVFLAYGSARGHALIDRELYLPESWTSDRDRCRAAGVPDGVGFATKPRLAMAMLERAFDARVPFGWVTGDEAYGQVGYLRSWLEHRDAAHVLVTRRNDAVVTTDGGQVAAEELVAGLPAQAWRRLSVGAGAHGPREYDWARLPIRTDWKPGRGHWLLARRSISRPDELAFYLCYGPRRATLLDLAWIAGARWRVEECFQQAKNEAGLDHYQVRSFRAWYAHITLSMLAHAWLAVSRCLATKGEPATTSRA</sequence>
<accession>A0A841CE01</accession>
<proteinExistence type="predicted"/>
<organism evidence="2 3">
    <name type="scientific">Saccharothrix tamanrassetensis</name>
    <dbReference type="NCBI Taxonomy" id="1051531"/>
    <lineage>
        <taxon>Bacteria</taxon>
        <taxon>Bacillati</taxon>
        <taxon>Actinomycetota</taxon>
        <taxon>Actinomycetes</taxon>
        <taxon>Pseudonocardiales</taxon>
        <taxon>Pseudonocardiaceae</taxon>
        <taxon>Saccharothrix</taxon>
    </lineage>
</organism>
<name>A0A841CE01_9PSEU</name>
<dbReference type="NCBIfam" id="NF033540">
    <property type="entry name" value="transpos_IS701"/>
    <property type="match status" value="1"/>
</dbReference>
<protein>
    <submittedName>
        <fullName evidence="2">SRSO17 transposase</fullName>
    </submittedName>
</protein>
<keyword evidence="3" id="KW-1185">Reference proteome</keyword>
<dbReference type="SUPFAM" id="SSF53098">
    <property type="entry name" value="Ribonuclease H-like"/>
    <property type="match status" value="1"/>
</dbReference>
<gene>
    <name evidence="2" type="ORF">FHS29_000957</name>
</gene>
<feature type="domain" description="Transposase IS701-like DDE" evidence="1">
    <location>
        <begin position="2"/>
        <end position="124"/>
    </location>
</feature>
<evidence type="ECO:0000259" key="1">
    <source>
        <dbReference type="Pfam" id="PF13546"/>
    </source>
</evidence>
<dbReference type="InterPro" id="IPR012337">
    <property type="entry name" value="RNaseH-like_sf"/>
</dbReference>
<dbReference type="PANTHER" id="PTHR33627">
    <property type="entry name" value="TRANSPOSASE"/>
    <property type="match status" value="1"/>
</dbReference>
<dbReference type="Proteomes" id="UP000547510">
    <property type="component" value="Unassembled WGS sequence"/>
</dbReference>
<evidence type="ECO:0000313" key="2">
    <source>
        <dbReference type="EMBL" id="MBB5954387.1"/>
    </source>
</evidence>
<reference evidence="2 3" key="1">
    <citation type="submission" date="2020-08" db="EMBL/GenBank/DDBJ databases">
        <title>Genomic Encyclopedia of Type Strains, Phase III (KMG-III): the genomes of soil and plant-associated and newly described type strains.</title>
        <authorList>
            <person name="Whitman W."/>
        </authorList>
    </citation>
    <scope>NUCLEOTIDE SEQUENCE [LARGE SCALE GENOMIC DNA]</scope>
    <source>
        <strain evidence="2 3">CECT 8640</strain>
    </source>
</reference>
<dbReference type="InterPro" id="IPR039365">
    <property type="entry name" value="IS701-like"/>
</dbReference>
<comment type="caution">
    <text evidence="2">The sequence shown here is derived from an EMBL/GenBank/DDBJ whole genome shotgun (WGS) entry which is preliminary data.</text>
</comment>
<dbReference type="Pfam" id="PF13546">
    <property type="entry name" value="DDE_5"/>
    <property type="match status" value="1"/>
</dbReference>
<dbReference type="AlphaFoldDB" id="A0A841CE01"/>
<evidence type="ECO:0000313" key="3">
    <source>
        <dbReference type="Proteomes" id="UP000547510"/>
    </source>
</evidence>
<dbReference type="PANTHER" id="PTHR33627:SF1">
    <property type="entry name" value="TRANSPOSASE"/>
    <property type="match status" value="1"/>
</dbReference>
<dbReference type="InterPro" id="IPR038721">
    <property type="entry name" value="IS701-like_DDE_dom"/>
</dbReference>
<dbReference type="EMBL" id="JACHJN010000001">
    <property type="protein sequence ID" value="MBB5954387.1"/>
    <property type="molecule type" value="Genomic_DNA"/>
</dbReference>